<organism evidence="2 3">
    <name type="scientific">Brenneria populi</name>
    <dbReference type="NCBI Taxonomy" id="1505588"/>
    <lineage>
        <taxon>Bacteria</taxon>
        <taxon>Pseudomonadati</taxon>
        <taxon>Pseudomonadota</taxon>
        <taxon>Gammaproteobacteria</taxon>
        <taxon>Enterobacterales</taxon>
        <taxon>Pectobacteriaceae</taxon>
        <taxon>Brenneria</taxon>
    </lineage>
</organism>
<dbReference type="RefSeq" id="WP_327618821.1">
    <property type="nucleotide sequence ID" value="NZ_JAYWTM010000015.1"/>
</dbReference>
<accession>A0ABU6JTS6</accession>
<sequence>MLGYAGNKIVNGLTAAVFINGVILSAFAYGASPEYENRPGGVFGAVTDISCRVSLNGKSASGNGDIWLAPISLTEIHSRAAGIFMKPQAFTLQLSHCGLISGRGDMISQQTLRNISARWVDGSLIDSANNERSGYLANTLSDGAAHVYLALSTNDNNTLDESNKIIPADPSQNQVRMQRSAADEVTFTYYIGYVTHMPAQATSGPIISRATWELVYN</sequence>
<dbReference type="InterPro" id="IPR008966">
    <property type="entry name" value="Adhesion_dom_sf"/>
</dbReference>
<feature type="transmembrane region" description="Helical" evidence="1">
    <location>
        <begin position="12"/>
        <end position="31"/>
    </location>
</feature>
<proteinExistence type="predicted"/>
<keyword evidence="1" id="KW-0472">Membrane</keyword>
<keyword evidence="1" id="KW-0812">Transmembrane</keyword>
<dbReference type="EMBL" id="JAYWTM010000015">
    <property type="protein sequence ID" value="MEC5343932.1"/>
    <property type="molecule type" value="Genomic_DNA"/>
</dbReference>
<protein>
    <submittedName>
        <fullName evidence="2">Type 1 fimbrial protein</fullName>
    </submittedName>
</protein>
<evidence type="ECO:0000313" key="3">
    <source>
        <dbReference type="Proteomes" id="UP001309705"/>
    </source>
</evidence>
<evidence type="ECO:0000313" key="2">
    <source>
        <dbReference type="EMBL" id="MEC5343932.1"/>
    </source>
</evidence>
<comment type="caution">
    <text evidence="2">The sequence shown here is derived from an EMBL/GenBank/DDBJ whole genome shotgun (WGS) entry which is preliminary data.</text>
</comment>
<gene>
    <name evidence="2" type="ORF">VSX58_15160</name>
</gene>
<dbReference type="InterPro" id="IPR036937">
    <property type="entry name" value="Adhesion_dom_fimbrial_sf"/>
</dbReference>
<name>A0ABU6JTS6_9GAMM</name>
<dbReference type="Gene3D" id="2.60.40.1090">
    <property type="entry name" value="Fimbrial-type adhesion domain"/>
    <property type="match status" value="1"/>
</dbReference>
<keyword evidence="1" id="KW-1133">Transmembrane helix</keyword>
<evidence type="ECO:0000256" key="1">
    <source>
        <dbReference type="SAM" id="Phobius"/>
    </source>
</evidence>
<keyword evidence="3" id="KW-1185">Reference proteome</keyword>
<dbReference type="SUPFAM" id="SSF49401">
    <property type="entry name" value="Bacterial adhesins"/>
    <property type="match status" value="1"/>
</dbReference>
<reference evidence="2 3" key="1">
    <citation type="journal article" date="2017" name="Int. J. Syst. Evol. Microbiol.">
        <title>Brenneria populi subsp. brevivirga subsp. nov. isolated from symptomatic bark of Populus x euramericana canker, and description of Brenneria populi subsp. populi subsp. nov.</title>
        <authorList>
            <person name="Zheng M.H."/>
            <person name="Piao C.G."/>
            <person name="Xue H."/>
            <person name="Guo M.W."/>
            <person name="Li Y."/>
        </authorList>
    </citation>
    <scope>NUCLEOTIDE SEQUENCE [LARGE SCALE GENOMIC DNA]</scope>
    <source>
        <strain evidence="2 3">D9-5</strain>
    </source>
</reference>
<dbReference type="Proteomes" id="UP001309705">
    <property type="component" value="Unassembled WGS sequence"/>
</dbReference>